<evidence type="ECO:0000313" key="2">
    <source>
        <dbReference type="EMBL" id="CAK9067893.1"/>
    </source>
</evidence>
<name>A0ABP0NX09_9DINO</name>
<gene>
    <name evidence="2" type="ORF">SCF082_LOCUS34286</name>
</gene>
<sequence length="102" mass="11724">MAAKPSINAVSFGSPPDPTKVQTYPGVACRYLPHEALTIYREKIYAERKAYQTPSGARWFKEHRRKQHEMERLEKQIKDFRESRRAFARSLSLPSVGGSELS</sequence>
<proteinExistence type="predicted"/>
<accession>A0ABP0NX09</accession>
<comment type="caution">
    <text evidence="2">The sequence shown here is derived from an EMBL/GenBank/DDBJ whole genome shotgun (WGS) entry which is preliminary data.</text>
</comment>
<dbReference type="EMBL" id="CAXAMM010031335">
    <property type="protein sequence ID" value="CAK9067893.1"/>
    <property type="molecule type" value="Genomic_DNA"/>
</dbReference>
<dbReference type="Proteomes" id="UP001642464">
    <property type="component" value="Unassembled WGS sequence"/>
</dbReference>
<protein>
    <submittedName>
        <fullName evidence="2">Pseudouridylate synthase 7-like</fullName>
    </submittedName>
</protein>
<organism evidence="2 3">
    <name type="scientific">Durusdinium trenchii</name>
    <dbReference type="NCBI Taxonomy" id="1381693"/>
    <lineage>
        <taxon>Eukaryota</taxon>
        <taxon>Sar</taxon>
        <taxon>Alveolata</taxon>
        <taxon>Dinophyceae</taxon>
        <taxon>Suessiales</taxon>
        <taxon>Symbiodiniaceae</taxon>
        <taxon>Durusdinium</taxon>
    </lineage>
</organism>
<feature type="coiled-coil region" evidence="1">
    <location>
        <begin position="63"/>
        <end position="90"/>
    </location>
</feature>
<evidence type="ECO:0000256" key="1">
    <source>
        <dbReference type="SAM" id="Coils"/>
    </source>
</evidence>
<keyword evidence="3" id="KW-1185">Reference proteome</keyword>
<reference evidence="2 3" key="1">
    <citation type="submission" date="2024-02" db="EMBL/GenBank/DDBJ databases">
        <authorList>
            <person name="Chen Y."/>
            <person name="Shah S."/>
            <person name="Dougan E. K."/>
            <person name="Thang M."/>
            <person name="Chan C."/>
        </authorList>
    </citation>
    <scope>NUCLEOTIDE SEQUENCE [LARGE SCALE GENOMIC DNA]</scope>
</reference>
<keyword evidence="1" id="KW-0175">Coiled coil</keyword>
<evidence type="ECO:0000313" key="3">
    <source>
        <dbReference type="Proteomes" id="UP001642464"/>
    </source>
</evidence>